<dbReference type="AlphaFoldDB" id="A0AAN9QKA8"/>
<gene>
    <name evidence="1" type="ORF">VNO77_19218</name>
</gene>
<comment type="caution">
    <text evidence="1">The sequence shown here is derived from an EMBL/GenBank/DDBJ whole genome shotgun (WGS) entry which is preliminary data.</text>
</comment>
<evidence type="ECO:0000313" key="2">
    <source>
        <dbReference type="Proteomes" id="UP001367508"/>
    </source>
</evidence>
<name>A0AAN9QKA8_CANGL</name>
<dbReference type="EMBL" id="JAYMYQ010000004">
    <property type="protein sequence ID" value="KAK7338599.1"/>
    <property type="molecule type" value="Genomic_DNA"/>
</dbReference>
<accession>A0AAN9QKA8</accession>
<reference evidence="1 2" key="1">
    <citation type="submission" date="2024-01" db="EMBL/GenBank/DDBJ databases">
        <title>The genomes of 5 underutilized Papilionoideae crops provide insights into root nodulation and disease resistanc.</title>
        <authorList>
            <person name="Jiang F."/>
        </authorList>
    </citation>
    <scope>NUCLEOTIDE SEQUENCE [LARGE SCALE GENOMIC DNA]</scope>
    <source>
        <strain evidence="1">LVBAO_FW01</strain>
        <tissue evidence="1">Leaves</tissue>
    </source>
</reference>
<protein>
    <submittedName>
        <fullName evidence="1">Uncharacterized protein</fullName>
    </submittedName>
</protein>
<evidence type="ECO:0000313" key="1">
    <source>
        <dbReference type="EMBL" id="KAK7338599.1"/>
    </source>
</evidence>
<proteinExistence type="predicted"/>
<sequence>MHGGQGSLFWKEVLKPSGGVFFFSLTFWVLVNFRERAIGYLVSYGFDQWGGSPVHLLSEVEKENKGPLSFFLLGFFVLEKVFLNRILLGCSKLLSTSSSSNHSCVTGKLVPHVIRSWSRTDYVWSLLAFILDFVFDGKKFIASVAMLIMLITQRWTTAFLPCNLSLLIESDWAMLHFGIEIEPCVGRAISSH</sequence>
<dbReference type="Proteomes" id="UP001367508">
    <property type="component" value="Unassembled WGS sequence"/>
</dbReference>
<organism evidence="1 2">
    <name type="scientific">Canavalia gladiata</name>
    <name type="common">Sword bean</name>
    <name type="synonym">Dolichos gladiatus</name>
    <dbReference type="NCBI Taxonomy" id="3824"/>
    <lineage>
        <taxon>Eukaryota</taxon>
        <taxon>Viridiplantae</taxon>
        <taxon>Streptophyta</taxon>
        <taxon>Embryophyta</taxon>
        <taxon>Tracheophyta</taxon>
        <taxon>Spermatophyta</taxon>
        <taxon>Magnoliopsida</taxon>
        <taxon>eudicotyledons</taxon>
        <taxon>Gunneridae</taxon>
        <taxon>Pentapetalae</taxon>
        <taxon>rosids</taxon>
        <taxon>fabids</taxon>
        <taxon>Fabales</taxon>
        <taxon>Fabaceae</taxon>
        <taxon>Papilionoideae</taxon>
        <taxon>50 kb inversion clade</taxon>
        <taxon>NPAAA clade</taxon>
        <taxon>indigoferoid/millettioid clade</taxon>
        <taxon>Phaseoleae</taxon>
        <taxon>Canavalia</taxon>
    </lineage>
</organism>
<keyword evidence="2" id="KW-1185">Reference proteome</keyword>